<organism evidence="2 3">
    <name type="scientific">Macrococcus bovicus</name>
    <dbReference type="NCBI Taxonomy" id="69968"/>
    <lineage>
        <taxon>Bacteria</taxon>
        <taxon>Bacillati</taxon>
        <taxon>Bacillota</taxon>
        <taxon>Bacilli</taxon>
        <taxon>Bacillales</taxon>
        <taxon>Staphylococcaceae</taxon>
        <taxon>Macrococcus</taxon>
    </lineage>
</organism>
<protein>
    <submittedName>
        <fullName evidence="2">Uncharacterized protein</fullName>
    </submittedName>
</protein>
<dbReference type="RefSeq" id="WP_133451174.1">
    <property type="nucleotide sequence ID" value="NZ_SCWF01000002.1"/>
</dbReference>
<feature type="transmembrane region" description="Helical" evidence="1">
    <location>
        <begin position="106"/>
        <end position="130"/>
    </location>
</feature>
<sequence length="136" mass="15122">MKKTLLVLSLIMTGAALLFPLKLMILTFDPDFISEFTGGWNHRIREMIQEERLSYSQGMLLIFNAEMTVSVMRRAVLGLSIWLLSLAAVLMTSLNVTGKRLLNMLLAAAIIISLPLVVVPVLLLVVLILINTQKSL</sequence>
<evidence type="ECO:0000256" key="1">
    <source>
        <dbReference type="SAM" id="Phobius"/>
    </source>
</evidence>
<dbReference type="EMBL" id="SCWF01000002">
    <property type="protein sequence ID" value="TDM14980.1"/>
    <property type="molecule type" value="Genomic_DNA"/>
</dbReference>
<accession>A0A4R6C1G4</accession>
<keyword evidence="3" id="KW-1185">Reference proteome</keyword>
<dbReference type="AlphaFoldDB" id="A0A4R6C1G4"/>
<comment type="caution">
    <text evidence="2">The sequence shown here is derived from an EMBL/GenBank/DDBJ whole genome shotgun (WGS) entry which is preliminary data.</text>
</comment>
<proteinExistence type="predicted"/>
<evidence type="ECO:0000313" key="2">
    <source>
        <dbReference type="EMBL" id="TDM14980.1"/>
    </source>
</evidence>
<dbReference type="Proteomes" id="UP000294843">
    <property type="component" value="Unassembled WGS sequence"/>
</dbReference>
<gene>
    <name evidence="2" type="ORF">ERX55_03300</name>
</gene>
<name>A0A4R6C1G4_9STAP</name>
<dbReference type="OrthoDB" id="2418323at2"/>
<keyword evidence="1" id="KW-0472">Membrane</keyword>
<reference evidence="2 3" key="1">
    <citation type="submission" date="2019-01" db="EMBL/GenBank/DDBJ databases">
        <title>Draft genome sequences of the type strains of six Macrococcus species.</title>
        <authorList>
            <person name="Mazhar S."/>
            <person name="Altermann E."/>
            <person name="Hill C."/>
            <person name="Mcauliffe O."/>
        </authorList>
    </citation>
    <scope>NUCLEOTIDE SEQUENCE [LARGE SCALE GENOMIC DNA]</scope>
    <source>
        <strain evidence="2 3">ATCC 51825</strain>
    </source>
</reference>
<keyword evidence="1" id="KW-0812">Transmembrane</keyword>
<feature type="transmembrane region" description="Helical" evidence="1">
    <location>
        <begin position="75"/>
        <end position="94"/>
    </location>
</feature>
<evidence type="ECO:0000313" key="3">
    <source>
        <dbReference type="Proteomes" id="UP000294843"/>
    </source>
</evidence>
<keyword evidence="1" id="KW-1133">Transmembrane helix</keyword>